<evidence type="ECO:0000313" key="2">
    <source>
        <dbReference type="EMBL" id="MBA2225654.1"/>
    </source>
</evidence>
<evidence type="ECO:0008006" key="4">
    <source>
        <dbReference type="Google" id="ProtNLM"/>
    </source>
</evidence>
<dbReference type="PROSITE" id="PS51257">
    <property type="entry name" value="PROKAR_LIPOPROTEIN"/>
    <property type="match status" value="1"/>
</dbReference>
<feature type="chain" id="PRO_5031339071" description="Carboxypeptidase regulatory-like domain-containing protein" evidence="1">
    <location>
        <begin position="29"/>
        <end position="148"/>
    </location>
</feature>
<dbReference type="RefSeq" id="WP_194537056.1">
    <property type="nucleotide sequence ID" value="NZ_JACEFB010000002.1"/>
</dbReference>
<organism evidence="2 3">
    <name type="scientific">Thermogemmata fonticola</name>
    <dbReference type="NCBI Taxonomy" id="2755323"/>
    <lineage>
        <taxon>Bacteria</taxon>
        <taxon>Pseudomonadati</taxon>
        <taxon>Planctomycetota</taxon>
        <taxon>Planctomycetia</taxon>
        <taxon>Gemmatales</taxon>
        <taxon>Gemmataceae</taxon>
        <taxon>Thermogemmata</taxon>
    </lineage>
</organism>
<reference evidence="2 3" key="1">
    <citation type="submission" date="2020-07" db="EMBL/GenBank/DDBJ databases">
        <title>Thermogemmata thermophila gen. nov., sp. nov., a novel moderate thermophilic planctomycete from a Kamchatka hot spring.</title>
        <authorList>
            <person name="Elcheninov A.G."/>
            <person name="Podosokorskaya O.A."/>
            <person name="Kovaleva O.L."/>
            <person name="Novikov A."/>
            <person name="Bonch-Osmolovskaya E.A."/>
            <person name="Toshchakov S.V."/>
            <person name="Kublanov I.V."/>
        </authorList>
    </citation>
    <scope>NUCLEOTIDE SEQUENCE [LARGE SCALE GENOMIC DNA]</scope>
    <source>
        <strain evidence="2 3">2918</strain>
    </source>
</reference>
<dbReference type="Proteomes" id="UP000542342">
    <property type="component" value="Unassembled WGS sequence"/>
</dbReference>
<evidence type="ECO:0000313" key="3">
    <source>
        <dbReference type="Proteomes" id="UP000542342"/>
    </source>
</evidence>
<proteinExistence type="predicted"/>
<feature type="signal peptide" evidence="1">
    <location>
        <begin position="1"/>
        <end position="28"/>
    </location>
</feature>
<accession>A0A7V9AB80</accession>
<sequence length="148" mass="15512">MIDIHRLCVSHRRRVAAFLLAAASCALSLTGCGGGSSSAGVSVTGKVLLGDKPVEAGLITFVTDDGRSASAQLGPGGEFTLPNAPTGKVYIGVNTQMLRGQQQLHLQQSKGKEVLQFVDVPPRYADPKSSGLTEVIEAGKTIEIRLRP</sequence>
<keyword evidence="1" id="KW-0732">Signal</keyword>
<keyword evidence="3" id="KW-1185">Reference proteome</keyword>
<gene>
    <name evidence="2" type="ORF">H0921_05700</name>
</gene>
<protein>
    <recommendedName>
        <fullName evidence="4">Carboxypeptidase regulatory-like domain-containing protein</fullName>
    </recommendedName>
</protein>
<dbReference type="EMBL" id="JACEFB010000002">
    <property type="protein sequence ID" value="MBA2225654.1"/>
    <property type="molecule type" value="Genomic_DNA"/>
</dbReference>
<evidence type="ECO:0000256" key="1">
    <source>
        <dbReference type="SAM" id="SignalP"/>
    </source>
</evidence>
<dbReference type="AlphaFoldDB" id="A0A7V9AB80"/>
<comment type="caution">
    <text evidence="2">The sequence shown here is derived from an EMBL/GenBank/DDBJ whole genome shotgun (WGS) entry which is preliminary data.</text>
</comment>
<name>A0A7V9AB80_9BACT</name>